<keyword evidence="2" id="KW-1185">Reference proteome</keyword>
<evidence type="ECO:0000313" key="2">
    <source>
        <dbReference type="Proteomes" id="UP000466442"/>
    </source>
</evidence>
<gene>
    <name evidence="1" type="ORF">GE061_011895</name>
</gene>
<protein>
    <submittedName>
        <fullName evidence="1">Uncharacterized protein</fullName>
    </submittedName>
</protein>
<evidence type="ECO:0000313" key="1">
    <source>
        <dbReference type="EMBL" id="KAF6211383.1"/>
    </source>
</evidence>
<dbReference type="EMBL" id="WIXP02000004">
    <property type="protein sequence ID" value="KAF6211383.1"/>
    <property type="molecule type" value="Genomic_DNA"/>
</dbReference>
<dbReference type="Proteomes" id="UP000466442">
    <property type="component" value="Unassembled WGS sequence"/>
</dbReference>
<name>A0A8S9XR17_APOLU</name>
<reference evidence="1" key="1">
    <citation type="journal article" date="2021" name="Mol. Ecol. Resour.">
        <title>Apolygus lucorum genome provides insights into omnivorousness and mesophyll feeding.</title>
        <authorList>
            <person name="Liu Y."/>
            <person name="Liu H."/>
            <person name="Wang H."/>
            <person name="Huang T."/>
            <person name="Liu B."/>
            <person name="Yang B."/>
            <person name="Yin L."/>
            <person name="Li B."/>
            <person name="Zhang Y."/>
            <person name="Zhang S."/>
            <person name="Jiang F."/>
            <person name="Zhang X."/>
            <person name="Ren Y."/>
            <person name="Wang B."/>
            <person name="Wang S."/>
            <person name="Lu Y."/>
            <person name="Wu K."/>
            <person name="Fan W."/>
            <person name="Wang G."/>
        </authorList>
    </citation>
    <scope>NUCLEOTIDE SEQUENCE</scope>
    <source>
        <strain evidence="1">12Hb</strain>
    </source>
</reference>
<organism evidence="1 2">
    <name type="scientific">Apolygus lucorum</name>
    <name type="common">Small green plant bug</name>
    <name type="synonym">Lygocoris lucorum</name>
    <dbReference type="NCBI Taxonomy" id="248454"/>
    <lineage>
        <taxon>Eukaryota</taxon>
        <taxon>Metazoa</taxon>
        <taxon>Ecdysozoa</taxon>
        <taxon>Arthropoda</taxon>
        <taxon>Hexapoda</taxon>
        <taxon>Insecta</taxon>
        <taxon>Pterygota</taxon>
        <taxon>Neoptera</taxon>
        <taxon>Paraneoptera</taxon>
        <taxon>Hemiptera</taxon>
        <taxon>Heteroptera</taxon>
        <taxon>Panheteroptera</taxon>
        <taxon>Cimicomorpha</taxon>
        <taxon>Miridae</taxon>
        <taxon>Mirini</taxon>
        <taxon>Apolygus</taxon>
    </lineage>
</organism>
<dbReference type="AlphaFoldDB" id="A0A8S9XR17"/>
<dbReference type="OrthoDB" id="10681040at2759"/>
<comment type="caution">
    <text evidence="1">The sequence shown here is derived from an EMBL/GenBank/DDBJ whole genome shotgun (WGS) entry which is preliminary data.</text>
</comment>
<feature type="non-terminal residue" evidence="1">
    <location>
        <position position="56"/>
    </location>
</feature>
<proteinExistence type="predicted"/>
<accession>A0A8S9XR17</accession>
<sequence length="56" mass="6677">MVAESYDDLDELASQNNPNWKIDQWRVSGVERQKYFFYNMYALLAGSIVHTEKYNK</sequence>